<dbReference type="Pfam" id="PF08240">
    <property type="entry name" value="ADH_N"/>
    <property type="match status" value="1"/>
</dbReference>
<protein>
    <submittedName>
        <fullName evidence="2">NAD(P)-dependent alcohol dehydrogenase</fullName>
    </submittedName>
</protein>
<name>A0ABZ2Q825_9FLAO</name>
<dbReference type="EMBL" id="CP147988">
    <property type="protein sequence ID" value="WXK48428.1"/>
    <property type="molecule type" value="Genomic_DNA"/>
</dbReference>
<dbReference type="InterPro" id="IPR052711">
    <property type="entry name" value="Zinc_ADH-like"/>
</dbReference>
<dbReference type="Pfam" id="PF00107">
    <property type="entry name" value="ADH_zinc_N"/>
    <property type="match status" value="1"/>
</dbReference>
<dbReference type="SUPFAM" id="SSF50129">
    <property type="entry name" value="GroES-like"/>
    <property type="match status" value="1"/>
</dbReference>
<dbReference type="InterPro" id="IPR020843">
    <property type="entry name" value="ER"/>
</dbReference>
<dbReference type="SUPFAM" id="SSF51735">
    <property type="entry name" value="NAD(P)-binding Rossmann-fold domains"/>
    <property type="match status" value="1"/>
</dbReference>
<dbReference type="InterPro" id="IPR011032">
    <property type="entry name" value="GroES-like_sf"/>
</dbReference>
<dbReference type="PANTHER" id="PTHR45033:SF2">
    <property type="entry name" value="ZINC-TYPE ALCOHOL DEHYDROGENASE-LIKE PROTEIN C1773.06C"/>
    <property type="match status" value="1"/>
</dbReference>
<dbReference type="CDD" id="cd08276">
    <property type="entry name" value="MDR7"/>
    <property type="match status" value="1"/>
</dbReference>
<dbReference type="PANTHER" id="PTHR45033">
    <property type="match status" value="1"/>
</dbReference>
<proteinExistence type="predicted"/>
<dbReference type="Gene3D" id="3.90.180.10">
    <property type="entry name" value="Medium-chain alcohol dehydrogenases, catalytic domain"/>
    <property type="match status" value="1"/>
</dbReference>
<keyword evidence="3" id="KW-1185">Reference proteome</keyword>
<dbReference type="InterPro" id="IPR013154">
    <property type="entry name" value="ADH-like_N"/>
</dbReference>
<accession>A0ABZ2Q825</accession>
<feature type="domain" description="Enoyl reductase (ER)" evidence="1">
    <location>
        <begin position="10"/>
        <end position="335"/>
    </location>
</feature>
<dbReference type="InterPro" id="IPR036291">
    <property type="entry name" value="NAD(P)-bd_dom_sf"/>
</dbReference>
<dbReference type="InterPro" id="IPR013149">
    <property type="entry name" value="ADH-like_C"/>
</dbReference>
<gene>
    <name evidence="2" type="ORF">V6624_15470</name>
</gene>
<evidence type="ECO:0000259" key="1">
    <source>
        <dbReference type="SMART" id="SM00829"/>
    </source>
</evidence>
<reference evidence="2 3" key="1">
    <citation type="submission" date="2024-02" db="EMBL/GenBank/DDBJ databases">
        <title>complete genome of Flavobacterium ginsenosidimutans Str. YTB16.</title>
        <authorList>
            <person name="Wang Q."/>
        </authorList>
    </citation>
    <scope>NUCLEOTIDE SEQUENCE [LARGE SCALE GENOMIC DNA]</scope>
    <source>
        <strain evidence="2 3">YTB16</strain>
    </source>
</reference>
<dbReference type="Proteomes" id="UP001447857">
    <property type="component" value="Chromosome"/>
</dbReference>
<sequence>MKAVQLDQFGIDHLQVKKIPRPTPKRGQVLVRIKAVSLNYLDALLAAGNFYKDLPDLPYTPVSDGAGIVEALGEDVSGWKVGDRVAIQYVQDWIKGDFQKEYNTRVAWQTQGVLAEYVCLPEYGIVKAPRNLSFEEACTLPIAAVTAWHALINQANLQLGQSVLTQGTGGVSIFALQLAKAAGAKVIATTSTEAKAQKLLELGADAVINYTAYPDWHKEVIRLNGGHGVDITLDIAGTKTVEQSLLSLKENGFLATAGFISGSALPIDIHKHAINMSFIRIQGLATGSAESFLKMNRAIEINNIHPVIDTVYKIDQVKEAFKRLEQGNMVGKIVISID</sequence>
<evidence type="ECO:0000313" key="3">
    <source>
        <dbReference type="Proteomes" id="UP001447857"/>
    </source>
</evidence>
<dbReference type="Gene3D" id="3.40.50.720">
    <property type="entry name" value="NAD(P)-binding Rossmann-like Domain"/>
    <property type="match status" value="1"/>
</dbReference>
<evidence type="ECO:0000313" key="2">
    <source>
        <dbReference type="EMBL" id="WXK48428.1"/>
    </source>
</evidence>
<organism evidence="2 3">
    <name type="scientific">Flavobacterium ginsenosidimutans</name>
    <dbReference type="NCBI Taxonomy" id="687844"/>
    <lineage>
        <taxon>Bacteria</taxon>
        <taxon>Pseudomonadati</taxon>
        <taxon>Bacteroidota</taxon>
        <taxon>Flavobacteriia</taxon>
        <taxon>Flavobacteriales</taxon>
        <taxon>Flavobacteriaceae</taxon>
        <taxon>Flavobacterium</taxon>
    </lineage>
</organism>
<dbReference type="SMART" id="SM00829">
    <property type="entry name" value="PKS_ER"/>
    <property type="match status" value="1"/>
</dbReference>
<dbReference type="RefSeq" id="WP_338839236.1">
    <property type="nucleotide sequence ID" value="NZ_CP147988.1"/>
</dbReference>